<sequence length="797" mass="85922">MADTIIPNVVVSMPSQMFTLARSFKAASGGRIYIGKIDTDPTIPENQIQVYLENEDSSLVPVAQPIIINAGGYPVYNGQIAKFVTVEGHSMAVYDAYNIQQFYFPNVLRYDPDQLRRQLAGPEGAKLVGFDGSNVYDTLKGLSDNMGYLTPEMFYKDSDGSNDAISIQKMCDEMRATGRKGVLRSGKTYNLSTPVDVELGEGDIFSLDATGAIVKQATDITTLTIRNKLIGGIASVSAIENVVRNMGDGNTNTLVTKLTAPGHPFTTAGQIGKVFSDDVVPDTDASGQFCGEFFVVGDIDGNDIYTTGVVEEKYQTAIKICRPSTAQVNIHNFNGLSEWQDSFKEVFIVIRGLISPKLFNFSAKDINSAFLNVTSCYRAEIDKITGYRIKNRPDLGAYGYLVNDSSSFASKVGAVIGVYARHAYTTTSSRAAVGDNQWDRRGRTIDSQVDYLFGQGCANAADTHSPALRITFNSVISKADYRGNSTGGAGIQLRGNSCVVNEAEVHGSRIGIAFSGADKTSDSVSMVRSIRIFTPAGHTPIVVNGSTTYFNKVYFGSVYVNTDHDSIFQVTNTDVVIDRLDGVLNPYQNGGALAVLNTKSAVEIINGNITLLGETTSHVLAKHSATMTRSRFKLKVTGVTGRLSYLASSASQYDIESDMSVLLDSGLTGVPFSGYADTLPKVRARIQVGFNGRPLGYRAITYAVAGTQTVNLQFAGENTVYLRAEVTTSGVVINSVTQGAFPGQQLVINNRNSSTSTLRLQNNSSGMLPLNTSVDIPVGQGVTLIWDGANWRYANMV</sequence>
<dbReference type="InterPro" id="IPR009093">
    <property type="entry name" value="P22_tailspike_N"/>
</dbReference>
<name>A0AB74GKH7_KLEPN</name>
<evidence type="ECO:0000313" key="3">
    <source>
        <dbReference type="EMBL" id="STU45157.1"/>
    </source>
</evidence>
<proteinExistence type="predicted"/>
<comment type="caution">
    <text evidence="3">The sequence shown here is derived from an EMBL/GenBank/DDBJ whole genome shotgun (WGS) entry which is preliminary data.</text>
</comment>
<accession>A0AB74GKH7</accession>
<dbReference type="InterPro" id="IPR036730">
    <property type="entry name" value="P22_tailspike_N_sf"/>
</dbReference>
<dbReference type="Proteomes" id="UP000254141">
    <property type="component" value="Unassembled WGS sequence"/>
</dbReference>
<dbReference type="InterPro" id="IPR057996">
    <property type="entry name" value="K52_C"/>
</dbReference>
<dbReference type="EMBL" id="UGLU01000001">
    <property type="protein sequence ID" value="STU45157.1"/>
    <property type="molecule type" value="Genomic_DNA"/>
</dbReference>
<evidence type="ECO:0000259" key="1">
    <source>
        <dbReference type="Pfam" id="PF09008"/>
    </source>
</evidence>
<reference evidence="3 4" key="1">
    <citation type="submission" date="2018-06" db="EMBL/GenBank/DDBJ databases">
        <authorList>
            <consortium name="Pathogen Informatics"/>
            <person name="Doyle S."/>
        </authorList>
    </citation>
    <scope>NUCLEOTIDE SEQUENCE [LARGE SCALE GENOMIC DNA]</scope>
    <source>
        <strain evidence="3 4">NCTC5051</strain>
    </source>
</reference>
<evidence type="ECO:0000259" key="2">
    <source>
        <dbReference type="Pfam" id="PF25692"/>
    </source>
</evidence>
<organism evidence="3 4">
    <name type="scientific">Klebsiella pneumoniae</name>
    <dbReference type="NCBI Taxonomy" id="573"/>
    <lineage>
        <taxon>Bacteria</taxon>
        <taxon>Pseudomonadati</taxon>
        <taxon>Pseudomonadota</taxon>
        <taxon>Gammaproteobacteria</taxon>
        <taxon>Enterobacterales</taxon>
        <taxon>Enterobacteriaceae</taxon>
        <taxon>Klebsiella/Raoultella group</taxon>
        <taxon>Klebsiella</taxon>
        <taxon>Klebsiella pneumoniae complex</taxon>
    </lineage>
</organism>
<gene>
    <name evidence="3" type="ORF">NCTC5051_00309</name>
</gene>
<dbReference type="SUPFAM" id="SSF51327">
    <property type="entry name" value="Head-binding domain of phage P22 tailspike protein"/>
    <property type="match status" value="1"/>
</dbReference>
<feature type="domain" description="Bacteriophage P22 tailspike N-terminal" evidence="1">
    <location>
        <begin position="4"/>
        <end position="114"/>
    </location>
</feature>
<feature type="domain" description="Depolymerase 2 capsule K5-specific C-terminal" evidence="2">
    <location>
        <begin position="713"/>
        <end position="792"/>
    </location>
</feature>
<dbReference type="Pfam" id="PF09008">
    <property type="entry name" value="Head_binding"/>
    <property type="match status" value="1"/>
</dbReference>
<protein>
    <submittedName>
        <fullName evidence="3">Head binding</fullName>
    </submittedName>
</protein>
<evidence type="ECO:0000313" key="4">
    <source>
        <dbReference type="Proteomes" id="UP000254141"/>
    </source>
</evidence>
<dbReference type="Pfam" id="PF25692">
    <property type="entry name" value="Phage_depo_C"/>
    <property type="match status" value="1"/>
</dbReference>
<dbReference type="Gene3D" id="2.170.14.10">
    <property type="entry name" value="Phage P22 tailspike-like, N-terminal domain"/>
    <property type="match status" value="1"/>
</dbReference>
<dbReference type="AlphaFoldDB" id="A0AB74GKH7"/>